<dbReference type="Pfam" id="PF16870">
    <property type="entry name" value="OxoGdeHyase_C"/>
    <property type="match status" value="1"/>
</dbReference>
<dbReference type="HOGENOM" id="CLU_004709_1_0_7"/>
<accession>B3E9S5</accession>
<dbReference type="Gene3D" id="1.10.287.1150">
    <property type="entry name" value="TPP helical domain"/>
    <property type="match status" value="1"/>
</dbReference>
<dbReference type="STRING" id="398767.Glov_1635"/>
<dbReference type="SUPFAM" id="SSF52518">
    <property type="entry name" value="Thiamin diphosphate-binding fold (THDP-binding)"/>
    <property type="match status" value="2"/>
</dbReference>
<dbReference type="InterPro" id="IPR011603">
    <property type="entry name" value="2oxoglutarate_DH_E1"/>
</dbReference>
<proteinExistence type="predicted"/>
<keyword evidence="8" id="KW-1185">Reference proteome</keyword>
<gene>
    <name evidence="7" type="ordered locus">Glov_1635</name>
</gene>
<dbReference type="Pfam" id="PF00676">
    <property type="entry name" value="E1_dh"/>
    <property type="match status" value="1"/>
</dbReference>
<dbReference type="Gene3D" id="3.40.50.970">
    <property type="match status" value="1"/>
</dbReference>
<dbReference type="SMART" id="SM00861">
    <property type="entry name" value="Transket_pyr"/>
    <property type="match status" value="1"/>
</dbReference>
<dbReference type="GO" id="GO:0045252">
    <property type="term" value="C:oxoglutarate dehydrogenase complex"/>
    <property type="evidence" value="ECO:0007669"/>
    <property type="project" value="TreeGrafter"/>
</dbReference>
<dbReference type="Pfam" id="PF02779">
    <property type="entry name" value="Transket_pyr"/>
    <property type="match status" value="1"/>
</dbReference>
<dbReference type="PANTHER" id="PTHR23152">
    <property type="entry name" value="2-OXOGLUTARATE DEHYDROGENASE"/>
    <property type="match status" value="1"/>
</dbReference>
<protein>
    <recommendedName>
        <fullName evidence="3">oxoglutarate dehydrogenase (succinyl-transferring)</fullName>
        <ecNumber evidence="3">1.2.4.2</ecNumber>
    </recommendedName>
</protein>
<dbReference type="PANTHER" id="PTHR23152:SF4">
    <property type="entry name" value="2-OXOADIPATE DEHYDROGENASE COMPLEX COMPONENT E1"/>
    <property type="match status" value="1"/>
</dbReference>
<keyword evidence="4 7" id="KW-0560">Oxidoreductase</keyword>
<dbReference type="InterPro" id="IPR005475">
    <property type="entry name" value="Transketolase-like_Pyr-bd"/>
</dbReference>
<keyword evidence="5" id="KW-0786">Thiamine pyrophosphate</keyword>
<evidence type="ECO:0000259" key="6">
    <source>
        <dbReference type="SMART" id="SM00861"/>
    </source>
</evidence>
<dbReference type="NCBIfam" id="NF006914">
    <property type="entry name" value="PRK09404.1"/>
    <property type="match status" value="1"/>
</dbReference>
<evidence type="ECO:0000256" key="2">
    <source>
        <dbReference type="ARBA" id="ARBA00003906"/>
    </source>
</evidence>
<dbReference type="GO" id="GO:0004591">
    <property type="term" value="F:oxoglutarate dehydrogenase (succinyl-transferring) activity"/>
    <property type="evidence" value="ECO:0007669"/>
    <property type="project" value="UniProtKB-EC"/>
</dbReference>
<evidence type="ECO:0000256" key="1">
    <source>
        <dbReference type="ARBA" id="ARBA00001964"/>
    </source>
</evidence>
<dbReference type="GO" id="GO:0030976">
    <property type="term" value="F:thiamine pyrophosphate binding"/>
    <property type="evidence" value="ECO:0007669"/>
    <property type="project" value="InterPro"/>
</dbReference>
<dbReference type="EMBL" id="CP001089">
    <property type="protein sequence ID" value="ACD95351.1"/>
    <property type="molecule type" value="Genomic_DNA"/>
</dbReference>
<name>B3E9S5_TRIL1</name>
<organism evidence="7 8">
    <name type="scientific">Trichlorobacter lovleyi (strain ATCC BAA-1151 / DSM 17278 / SZ)</name>
    <name type="common">Geobacter lovleyi</name>
    <dbReference type="NCBI Taxonomy" id="398767"/>
    <lineage>
        <taxon>Bacteria</taxon>
        <taxon>Pseudomonadati</taxon>
        <taxon>Thermodesulfobacteriota</taxon>
        <taxon>Desulfuromonadia</taxon>
        <taxon>Geobacterales</taxon>
        <taxon>Geobacteraceae</taxon>
        <taxon>Trichlorobacter</taxon>
    </lineage>
</organism>
<dbReference type="Gene3D" id="3.40.50.12470">
    <property type="match status" value="1"/>
</dbReference>
<evidence type="ECO:0000256" key="4">
    <source>
        <dbReference type="ARBA" id="ARBA00023002"/>
    </source>
</evidence>
<dbReference type="PIRSF" id="PIRSF000157">
    <property type="entry name" value="Oxoglu_dh_E1"/>
    <property type="match status" value="1"/>
</dbReference>
<dbReference type="KEGG" id="glo:Glov_1635"/>
<dbReference type="eggNOG" id="COG0567">
    <property type="taxonomic scope" value="Bacteria"/>
</dbReference>
<dbReference type="RefSeq" id="WP_012469693.1">
    <property type="nucleotide sequence ID" value="NC_010814.1"/>
</dbReference>
<dbReference type="CDD" id="cd02016">
    <property type="entry name" value="TPP_E1_OGDC_like"/>
    <property type="match status" value="1"/>
</dbReference>
<evidence type="ECO:0000256" key="5">
    <source>
        <dbReference type="ARBA" id="ARBA00023052"/>
    </source>
</evidence>
<dbReference type="NCBIfam" id="TIGR00239">
    <property type="entry name" value="2oxo_dh_E1"/>
    <property type="match status" value="1"/>
</dbReference>
<dbReference type="GO" id="GO:0005829">
    <property type="term" value="C:cytosol"/>
    <property type="evidence" value="ECO:0007669"/>
    <property type="project" value="TreeGrafter"/>
</dbReference>
<evidence type="ECO:0000256" key="3">
    <source>
        <dbReference type="ARBA" id="ARBA00012280"/>
    </source>
</evidence>
<dbReference type="Proteomes" id="UP000002420">
    <property type="component" value="Chromosome"/>
</dbReference>
<dbReference type="EC" id="1.2.4.2" evidence="3"/>
<evidence type="ECO:0000313" key="7">
    <source>
        <dbReference type="EMBL" id="ACD95351.1"/>
    </source>
</evidence>
<feature type="domain" description="Transketolase-like pyrimidine-binding" evidence="6">
    <location>
        <begin position="565"/>
        <end position="759"/>
    </location>
</feature>
<reference evidence="7 8" key="1">
    <citation type="submission" date="2008-05" db="EMBL/GenBank/DDBJ databases">
        <title>Complete sequence of chromosome of Geobacter lovleyi SZ.</title>
        <authorList>
            <consortium name="US DOE Joint Genome Institute"/>
            <person name="Lucas S."/>
            <person name="Copeland A."/>
            <person name="Lapidus A."/>
            <person name="Glavina del Rio T."/>
            <person name="Dalin E."/>
            <person name="Tice H."/>
            <person name="Bruce D."/>
            <person name="Goodwin L."/>
            <person name="Pitluck S."/>
            <person name="Chertkov O."/>
            <person name="Meincke L."/>
            <person name="Brettin T."/>
            <person name="Detter J.C."/>
            <person name="Han C."/>
            <person name="Tapia R."/>
            <person name="Kuske C.R."/>
            <person name="Schmutz J."/>
            <person name="Larimer F."/>
            <person name="Land M."/>
            <person name="Hauser L."/>
            <person name="Kyrpides N."/>
            <person name="Mikhailova N."/>
            <person name="Sung Y."/>
            <person name="Fletcher K.E."/>
            <person name="Ritalahti K.M."/>
            <person name="Loeffler F.E."/>
            <person name="Richardson P."/>
        </authorList>
    </citation>
    <scope>NUCLEOTIDE SEQUENCE [LARGE SCALE GENOMIC DNA]</scope>
    <source>
        <strain evidence="8">ATCC BAA-1151 / DSM 17278 / SZ</strain>
    </source>
</reference>
<comment type="cofactor">
    <cofactor evidence="1">
        <name>thiamine diphosphate</name>
        <dbReference type="ChEBI" id="CHEBI:58937"/>
    </cofactor>
</comment>
<dbReference type="InterPro" id="IPR001017">
    <property type="entry name" value="DH_E1"/>
</dbReference>
<dbReference type="GO" id="GO:0006099">
    <property type="term" value="P:tricarboxylic acid cycle"/>
    <property type="evidence" value="ECO:0007669"/>
    <property type="project" value="TreeGrafter"/>
</dbReference>
<dbReference type="Gene3D" id="3.40.50.11610">
    <property type="entry name" value="Multifunctional 2-oxoglutarate metabolism enzyme, C-terminal domain"/>
    <property type="match status" value="1"/>
</dbReference>
<dbReference type="OrthoDB" id="9759785at2"/>
<dbReference type="InterPro" id="IPR042179">
    <property type="entry name" value="KGD_C_sf"/>
</dbReference>
<dbReference type="InterPro" id="IPR029061">
    <property type="entry name" value="THDP-binding"/>
</dbReference>
<comment type="function">
    <text evidence="2">E1 component of the 2-oxoglutarate dehydrogenase (OGDH) complex which catalyzes the decarboxylation of 2-oxoglutarate, the first step in the conversion of 2-oxoglutarate to succinyl-CoA and CO(2).</text>
</comment>
<sequence length="901" mass="101463">MRTYELSFLAALPEKTFDSLYCRWLQGDELPDDWQQFFSGYQLGLEAGKAGAVAQDVVLKQSGLQSLIYRYRDLGHLLACTDPLSPCPVDHPLLELAAFGLDENDMDTVFSTRRHYLQHASLRQFLTVLQETYCREIGVEFMHIQNPDERQWLINRMEPVLNRPQLSVAERLLVMKKLHEAVLFESFLHRKFPGQKRFSLEGGESLIPVLEILVQACSQAGVTDLVMGMAHRGRLNVLASIFGKPYEAIFAEFREAEAVTNGFAGDGDVKYHKGYSTDRQLSDGMLHLVLASNPSHLEAVDPVLEGKCRARQDRYGTDGEKRVLPLLIHGDAAFSGQGLVAEVLNMSQLDGYRTGGTIHIVINNQIGFTTFPRDARSSRYATDVAKLLACPIFHVHGESPEAAVHCVRLALDYRQSFARDVVLELICFRRRGHNEGDEPFFTQPVMYRTIAERPAVNRIYADKLVESGIERVLLDDMATQITNRLDAAFAALIPELRSISIGFKEQWQDLGREYQPYDQSTGLPVIRLRHLADEITTMPDHFRPHPKLATLLEKRQESLQDGIGIDWGTAETLAYASLLSEGHSIRLSGQDSRRGTFNHRHAVLYDLDDGRPFIPLQKSAAAGGSSFQVYDSLLSENGVLGFEYGYSLETPNGLTLWEAQFGDFANGAQVIIDQFIASGETKWNRASGLVMLLPHGYEGQGAEHSSARIERYLQLCARNNLVVTQPSTPAQVFHLLRRQLKQPFRKPLIVFTPKSLLRNPLCSSSLDELMEGSRFQELLISGNLHTARRLLICSGKIYYELLRRIAEQGNDDVAVIRVEQLYPLRTDLLQNALLRCSPGTERLWVQEEPENMGAWSFMQQHLQALPGSLRFVGREADSCPAVGYHRLHDEQQQMILARACS</sequence>
<dbReference type="InterPro" id="IPR031717">
    <property type="entry name" value="ODO-1/KGD_C"/>
</dbReference>
<dbReference type="AlphaFoldDB" id="B3E9S5"/>
<evidence type="ECO:0000313" key="8">
    <source>
        <dbReference type="Proteomes" id="UP000002420"/>
    </source>
</evidence>
<dbReference type="NCBIfam" id="NF008907">
    <property type="entry name" value="PRK12270.1"/>
    <property type="match status" value="1"/>
</dbReference>